<feature type="compositionally biased region" description="Basic and acidic residues" evidence="1">
    <location>
        <begin position="171"/>
        <end position="181"/>
    </location>
</feature>
<dbReference type="RefSeq" id="XP_003032405.1">
    <property type="nucleotide sequence ID" value="XM_003032359.1"/>
</dbReference>
<dbReference type="EMBL" id="GL377306">
    <property type="protein sequence ID" value="EFI97502.1"/>
    <property type="molecule type" value="Genomic_DNA"/>
</dbReference>
<feature type="region of interest" description="Disordered" evidence="1">
    <location>
        <begin position="43"/>
        <end position="87"/>
    </location>
</feature>
<feature type="non-terminal residue" evidence="2">
    <location>
        <position position="505"/>
    </location>
</feature>
<sequence>MQHPLPERLSPRPPKRTASPPSLRVIRHKLVANYVTNLARVKGEYGQEAEESGTTARSSSKTPGAKKMKIPLRRETRVHDSPPTSPLAVETGVRAIRHTARTTAPSSAVFAPSLGALLNPPGKRVSRTHVGIPSIASSNRTRERRSPSPSGTVAASPWPRASSAPSQASLDSRHERARDELAPPQSYEALREYGVGEVTPAERRPMDLIPEIEPRNPSNDPQGHHRVPAVSPAPSIRDLPPALAPPLRGPSIPAPGHPLPPAFQPSLQQSRAFGIDRILSLVHPFVRRRTGDIRPHAMLVSLDADEGHPTQRVQGFPFPLPRYRLDFTHALECTLTSGTTVIVAGPQGLVGELVLIEELDIGAESAHLLGYRVWDRRSFACVVDVAADCSEVLSRYEVFRGFEYGVNPVLAYRDILHATTRPERWEHVFAHTRMYTIERFLREMGREDILACVPDELWGIFVAPPEGQYLTTALLYAASGVPPHLRGPKPAPRGESASTGRERDA</sequence>
<feature type="compositionally biased region" description="Polar residues" evidence="1">
    <location>
        <begin position="52"/>
        <end position="62"/>
    </location>
</feature>
<reference evidence="2 3" key="1">
    <citation type="journal article" date="2010" name="Nat. Biotechnol.">
        <title>Genome sequence of the model mushroom Schizophyllum commune.</title>
        <authorList>
            <person name="Ohm R.A."/>
            <person name="de Jong J.F."/>
            <person name="Lugones L.G."/>
            <person name="Aerts A."/>
            <person name="Kothe E."/>
            <person name="Stajich J.E."/>
            <person name="de Vries R.P."/>
            <person name="Record E."/>
            <person name="Levasseur A."/>
            <person name="Baker S.E."/>
            <person name="Bartholomew K.A."/>
            <person name="Coutinho P.M."/>
            <person name="Erdmann S."/>
            <person name="Fowler T.J."/>
            <person name="Gathman A.C."/>
            <person name="Lombard V."/>
            <person name="Henrissat B."/>
            <person name="Knabe N."/>
            <person name="Kuees U."/>
            <person name="Lilly W.W."/>
            <person name="Lindquist E."/>
            <person name="Lucas S."/>
            <person name="Magnuson J.K."/>
            <person name="Piumi F."/>
            <person name="Raudaskoski M."/>
            <person name="Salamov A."/>
            <person name="Schmutz J."/>
            <person name="Schwarze F.W.M.R."/>
            <person name="vanKuyk P.A."/>
            <person name="Horton J.S."/>
            <person name="Grigoriev I.V."/>
            <person name="Woesten H.A.B."/>
        </authorList>
    </citation>
    <scope>NUCLEOTIDE SEQUENCE [LARGE SCALE GENOMIC DNA]</scope>
    <source>
        <strain evidence="3">H4-8 / FGSC 9210</strain>
    </source>
</reference>
<keyword evidence="3" id="KW-1185">Reference proteome</keyword>
<feature type="compositionally biased region" description="Basic and acidic residues" evidence="1">
    <location>
        <begin position="1"/>
        <end position="10"/>
    </location>
</feature>
<evidence type="ECO:0000256" key="1">
    <source>
        <dbReference type="SAM" id="MobiDB-lite"/>
    </source>
</evidence>
<accession>D8Q605</accession>
<dbReference type="HOGENOM" id="CLU_539864_0_0_1"/>
<dbReference type="GeneID" id="9596491"/>
<dbReference type="InParanoid" id="D8Q605"/>
<gene>
    <name evidence="2" type="ORF">SCHCODRAFT_109398</name>
</gene>
<proteinExistence type="predicted"/>
<feature type="region of interest" description="Disordered" evidence="1">
    <location>
        <begin position="1"/>
        <end position="24"/>
    </location>
</feature>
<feature type="compositionally biased region" description="Low complexity" evidence="1">
    <location>
        <begin position="154"/>
        <end position="169"/>
    </location>
</feature>
<organism evidence="3">
    <name type="scientific">Schizophyllum commune (strain H4-8 / FGSC 9210)</name>
    <name type="common">Split gill fungus</name>
    <dbReference type="NCBI Taxonomy" id="578458"/>
    <lineage>
        <taxon>Eukaryota</taxon>
        <taxon>Fungi</taxon>
        <taxon>Dikarya</taxon>
        <taxon>Basidiomycota</taxon>
        <taxon>Agaricomycotina</taxon>
        <taxon>Agaricomycetes</taxon>
        <taxon>Agaricomycetidae</taxon>
        <taxon>Agaricales</taxon>
        <taxon>Schizophyllaceae</taxon>
        <taxon>Schizophyllum</taxon>
    </lineage>
</organism>
<feature type="region of interest" description="Disordered" evidence="1">
    <location>
        <begin position="121"/>
        <end position="185"/>
    </location>
</feature>
<name>D8Q605_SCHCM</name>
<dbReference type="KEGG" id="scm:SCHCO_02667511"/>
<dbReference type="VEuPathDB" id="FungiDB:SCHCODRAFT_02667511"/>
<feature type="region of interest" description="Disordered" evidence="1">
    <location>
        <begin position="484"/>
        <end position="505"/>
    </location>
</feature>
<dbReference type="Proteomes" id="UP000007431">
    <property type="component" value="Unassembled WGS sequence"/>
</dbReference>
<dbReference type="AlphaFoldDB" id="D8Q605"/>
<dbReference type="OrthoDB" id="10656976at2759"/>
<evidence type="ECO:0000313" key="2">
    <source>
        <dbReference type="EMBL" id="EFI97502.1"/>
    </source>
</evidence>
<protein>
    <submittedName>
        <fullName evidence="2">Uncharacterized protein</fullName>
    </submittedName>
</protein>
<evidence type="ECO:0000313" key="3">
    <source>
        <dbReference type="Proteomes" id="UP000007431"/>
    </source>
</evidence>